<dbReference type="RefSeq" id="WP_344036584.1">
    <property type="nucleotide sequence ID" value="NZ_BAAAKE010000005.1"/>
</dbReference>
<evidence type="ECO:0000313" key="1">
    <source>
        <dbReference type="EMBL" id="MFC5053721.1"/>
    </source>
</evidence>
<keyword evidence="2" id="KW-1185">Reference proteome</keyword>
<gene>
    <name evidence="1" type="ORF">ACFPFM_08110</name>
</gene>
<accession>A0ABV9XUG3</accession>
<organism evidence="1 2">
    <name type="scientific">Saccharothrix xinjiangensis</name>
    <dbReference type="NCBI Taxonomy" id="204798"/>
    <lineage>
        <taxon>Bacteria</taxon>
        <taxon>Bacillati</taxon>
        <taxon>Actinomycetota</taxon>
        <taxon>Actinomycetes</taxon>
        <taxon>Pseudonocardiales</taxon>
        <taxon>Pseudonocardiaceae</taxon>
        <taxon>Saccharothrix</taxon>
    </lineage>
</organism>
<reference evidence="2" key="1">
    <citation type="journal article" date="2019" name="Int. J. Syst. Evol. Microbiol.">
        <title>The Global Catalogue of Microorganisms (GCM) 10K type strain sequencing project: providing services to taxonomists for standard genome sequencing and annotation.</title>
        <authorList>
            <consortium name="The Broad Institute Genomics Platform"/>
            <consortium name="The Broad Institute Genome Sequencing Center for Infectious Disease"/>
            <person name="Wu L."/>
            <person name="Ma J."/>
        </authorList>
    </citation>
    <scope>NUCLEOTIDE SEQUENCE [LARGE SCALE GENOMIC DNA]</scope>
    <source>
        <strain evidence="2">KCTC 12848</strain>
    </source>
</reference>
<comment type="caution">
    <text evidence="1">The sequence shown here is derived from an EMBL/GenBank/DDBJ whole genome shotgun (WGS) entry which is preliminary data.</text>
</comment>
<dbReference type="Proteomes" id="UP001595833">
    <property type="component" value="Unassembled WGS sequence"/>
</dbReference>
<dbReference type="EMBL" id="JBHSJB010000007">
    <property type="protein sequence ID" value="MFC5053721.1"/>
    <property type="molecule type" value="Genomic_DNA"/>
</dbReference>
<protein>
    <submittedName>
        <fullName evidence="1">Uncharacterized protein</fullName>
    </submittedName>
</protein>
<name>A0ABV9XUG3_9PSEU</name>
<sequence>MCSTPSGAATIQASAFQLVGGSGSASGSTTLTCSDQPVVWGLDANDGRVNSCATPTPGIDCSTSGSVAGVFASLTEDGAGEAFRGGVFPT</sequence>
<proteinExistence type="predicted"/>
<evidence type="ECO:0000313" key="2">
    <source>
        <dbReference type="Proteomes" id="UP001595833"/>
    </source>
</evidence>